<sequence>MARRYARALFSLGLAQGDAKLVAYGENLSGLVEALNESPQLDRIFRNPVFKVAEKKAVVDAILSKIKPQQMIVNFCHLLADNNRLGFLADIQAYYAELLDEHQGIARGKMITAIDLEPEIQAQLKNSLEEKTSRQLILDYAVDPQILGGLILKIGDRVLDASLRAQLVAMRETIKRGE</sequence>
<comment type="similarity">
    <text evidence="7">Belongs to the ATPase delta chain family.</text>
</comment>
<evidence type="ECO:0000256" key="3">
    <source>
        <dbReference type="ARBA" id="ARBA00022781"/>
    </source>
</evidence>
<reference evidence="8 9" key="1">
    <citation type="submission" date="2016-10" db="EMBL/GenBank/DDBJ databases">
        <authorList>
            <person name="de Groot N.N."/>
        </authorList>
    </citation>
    <scope>NUCLEOTIDE SEQUENCE [LARGE SCALE GENOMIC DNA]</scope>
    <source>
        <strain evidence="8 9">ASO4-2</strain>
    </source>
</reference>
<evidence type="ECO:0000256" key="1">
    <source>
        <dbReference type="ARBA" id="ARBA00004370"/>
    </source>
</evidence>
<keyword evidence="9" id="KW-1185">Reference proteome</keyword>
<evidence type="ECO:0000256" key="5">
    <source>
        <dbReference type="ARBA" id="ARBA00023136"/>
    </source>
</evidence>
<dbReference type="AlphaFoldDB" id="A0A1G6C372"/>
<keyword evidence="7" id="KW-0139">CF(1)</keyword>
<dbReference type="Proteomes" id="UP000198771">
    <property type="component" value="Unassembled WGS sequence"/>
</dbReference>
<evidence type="ECO:0000256" key="6">
    <source>
        <dbReference type="ARBA" id="ARBA00023310"/>
    </source>
</evidence>
<gene>
    <name evidence="7" type="primary">atpH</name>
    <name evidence="8" type="ORF">SAMN05660653_01328</name>
</gene>
<dbReference type="PROSITE" id="PS00389">
    <property type="entry name" value="ATPASE_DELTA"/>
    <property type="match status" value="1"/>
</dbReference>
<dbReference type="InterPro" id="IPR000711">
    <property type="entry name" value="ATPase_OSCP/dsu"/>
</dbReference>
<dbReference type="HAMAP" id="MF_01416">
    <property type="entry name" value="ATP_synth_delta_bact"/>
    <property type="match status" value="1"/>
</dbReference>
<keyword evidence="7" id="KW-1003">Cell membrane</keyword>
<dbReference type="InterPro" id="IPR020781">
    <property type="entry name" value="ATPase_OSCP/d_CS"/>
</dbReference>
<keyword evidence="3 7" id="KW-0375">Hydrogen ion transport</keyword>
<name>A0A1G6C372_9BACT</name>
<dbReference type="PANTHER" id="PTHR11910">
    <property type="entry name" value="ATP SYNTHASE DELTA CHAIN"/>
    <property type="match status" value="1"/>
</dbReference>
<dbReference type="NCBIfam" id="TIGR01145">
    <property type="entry name" value="ATP_synt_delta"/>
    <property type="match status" value="1"/>
</dbReference>
<dbReference type="EMBL" id="FMXO01000006">
    <property type="protein sequence ID" value="SDB27286.1"/>
    <property type="molecule type" value="Genomic_DNA"/>
</dbReference>
<evidence type="ECO:0000256" key="2">
    <source>
        <dbReference type="ARBA" id="ARBA00022448"/>
    </source>
</evidence>
<comment type="subcellular location">
    <subcellularLocation>
        <location evidence="7">Cell membrane</location>
        <topology evidence="7">Peripheral membrane protein</topology>
    </subcellularLocation>
    <subcellularLocation>
        <location evidence="1">Membrane</location>
    </subcellularLocation>
</comment>
<dbReference type="GO" id="GO:0005886">
    <property type="term" value="C:plasma membrane"/>
    <property type="evidence" value="ECO:0007669"/>
    <property type="project" value="UniProtKB-SubCell"/>
</dbReference>
<organism evidence="8 9">
    <name type="scientific">Desulfonatronum thiosulfatophilum</name>
    <dbReference type="NCBI Taxonomy" id="617002"/>
    <lineage>
        <taxon>Bacteria</taxon>
        <taxon>Pseudomonadati</taxon>
        <taxon>Thermodesulfobacteriota</taxon>
        <taxon>Desulfovibrionia</taxon>
        <taxon>Desulfovibrionales</taxon>
        <taxon>Desulfonatronaceae</taxon>
        <taxon>Desulfonatronum</taxon>
    </lineage>
</organism>
<dbReference type="GO" id="GO:0046933">
    <property type="term" value="F:proton-transporting ATP synthase activity, rotational mechanism"/>
    <property type="evidence" value="ECO:0007669"/>
    <property type="project" value="UniProtKB-UniRule"/>
</dbReference>
<dbReference type="PRINTS" id="PR00125">
    <property type="entry name" value="ATPASEDELTA"/>
</dbReference>
<keyword evidence="2 7" id="KW-0813">Transport</keyword>
<dbReference type="SUPFAM" id="SSF47928">
    <property type="entry name" value="N-terminal domain of the delta subunit of the F1F0-ATP synthase"/>
    <property type="match status" value="1"/>
</dbReference>
<dbReference type="Pfam" id="PF00213">
    <property type="entry name" value="OSCP"/>
    <property type="match status" value="1"/>
</dbReference>
<comment type="function">
    <text evidence="7">This protein is part of the stalk that links CF(0) to CF(1). It either transmits conformational changes from CF(0) to CF(1) or is implicated in proton conduction.</text>
</comment>
<proteinExistence type="inferred from homology"/>
<dbReference type="GO" id="GO:0045259">
    <property type="term" value="C:proton-transporting ATP synthase complex"/>
    <property type="evidence" value="ECO:0007669"/>
    <property type="project" value="UniProtKB-KW"/>
</dbReference>
<dbReference type="Gene3D" id="1.10.520.20">
    <property type="entry name" value="N-terminal domain of the delta subunit of the F1F0-ATP synthase"/>
    <property type="match status" value="1"/>
</dbReference>
<keyword evidence="6 7" id="KW-0066">ATP synthesis</keyword>
<evidence type="ECO:0000256" key="7">
    <source>
        <dbReference type="HAMAP-Rule" id="MF_01416"/>
    </source>
</evidence>
<keyword evidence="5 7" id="KW-0472">Membrane</keyword>
<evidence type="ECO:0000313" key="9">
    <source>
        <dbReference type="Proteomes" id="UP000198771"/>
    </source>
</evidence>
<dbReference type="STRING" id="617002.SAMN05660653_01328"/>
<evidence type="ECO:0000256" key="4">
    <source>
        <dbReference type="ARBA" id="ARBA00023065"/>
    </source>
</evidence>
<keyword evidence="4 7" id="KW-0406">Ion transport</keyword>
<comment type="function">
    <text evidence="7">F(1)F(0) ATP synthase produces ATP from ADP in the presence of a proton or sodium gradient. F-type ATPases consist of two structural domains, F(1) containing the extramembraneous catalytic core and F(0) containing the membrane proton channel, linked together by a central stalk and a peripheral stalk. During catalysis, ATP synthesis in the catalytic domain of F(1) is coupled via a rotary mechanism of the central stalk subunits to proton translocation.</text>
</comment>
<dbReference type="InterPro" id="IPR026015">
    <property type="entry name" value="ATP_synth_OSCP/delta_N_sf"/>
</dbReference>
<protein>
    <recommendedName>
        <fullName evidence="7">ATP synthase subunit delta</fullName>
    </recommendedName>
    <alternativeName>
        <fullName evidence="7">ATP synthase F(1) sector subunit delta</fullName>
    </alternativeName>
    <alternativeName>
        <fullName evidence="7">F-type ATPase subunit delta</fullName>
        <shortName evidence="7">F-ATPase subunit delta</shortName>
    </alternativeName>
</protein>
<accession>A0A1G6C372</accession>
<evidence type="ECO:0000313" key="8">
    <source>
        <dbReference type="EMBL" id="SDB27286.1"/>
    </source>
</evidence>